<reference evidence="7" key="1">
    <citation type="submission" date="2017-02" db="UniProtKB">
        <authorList>
            <consortium name="WormBaseParasite"/>
        </authorList>
    </citation>
    <scope>IDENTIFICATION</scope>
</reference>
<protein>
    <submittedName>
        <fullName evidence="7">Mitochondrial import inner membrane translocase subunit Tim23</fullName>
    </submittedName>
</protein>
<dbReference type="OrthoDB" id="159299at2759"/>
<evidence type="ECO:0000256" key="2">
    <source>
        <dbReference type="ARBA" id="ARBA00022692"/>
    </source>
</evidence>
<proteinExistence type="predicted"/>
<keyword evidence="6" id="KW-1185">Reference proteome</keyword>
<evidence type="ECO:0000313" key="7">
    <source>
        <dbReference type="WBParaSite" id="HNAJ_0001204901-mRNA-1"/>
    </source>
</evidence>
<dbReference type="InterPro" id="IPR045238">
    <property type="entry name" value="Tim23-like"/>
</dbReference>
<organism evidence="7">
    <name type="scientific">Rodentolepis nana</name>
    <name type="common">Dwarf tapeworm</name>
    <name type="synonym">Hymenolepis nana</name>
    <dbReference type="NCBI Taxonomy" id="102285"/>
    <lineage>
        <taxon>Eukaryota</taxon>
        <taxon>Metazoa</taxon>
        <taxon>Spiralia</taxon>
        <taxon>Lophotrochozoa</taxon>
        <taxon>Platyhelminthes</taxon>
        <taxon>Cestoda</taxon>
        <taxon>Eucestoda</taxon>
        <taxon>Cyclophyllidea</taxon>
        <taxon>Hymenolepididae</taxon>
        <taxon>Rodentolepis</taxon>
    </lineage>
</organism>
<dbReference type="AlphaFoldDB" id="A0A0R3TW26"/>
<keyword evidence="2" id="KW-0812">Transmembrane</keyword>
<accession>A0A0R3TW26</accession>
<sequence>MTDDNIFVSPFLNINPSLLVTDPNDEFIFPEGDKHRGRFERSFSEIGSMVIGGCAFGGTRALYTALKDPELAKLPTKAIQRTQMLNHVTKSGASWAQTCGSIGLLYALSDFAIHKIRGGADDEINMVSSATVTGLIYRSPGNYISSKIFLTDIFLVRGWQRCLKGGAIGLTLGLGAAAFTSWDRIKDILGA</sequence>
<keyword evidence="4" id="KW-0472">Membrane</keyword>
<reference evidence="5 6" key="2">
    <citation type="submission" date="2018-11" db="EMBL/GenBank/DDBJ databases">
        <authorList>
            <consortium name="Pathogen Informatics"/>
        </authorList>
    </citation>
    <scope>NUCLEOTIDE SEQUENCE [LARGE SCALE GENOMIC DNA]</scope>
</reference>
<comment type="subcellular location">
    <subcellularLocation>
        <location evidence="1">Membrane</location>
        <topology evidence="1">Multi-pass membrane protein</topology>
    </subcellularLocation>
</comment>
<evidence type="ECO:0000256" key="3">
    <source>
        <dbReference type="ARBA" id="ARBA00022989"/>
    </source>
</evidence>
<evidence type="ECO:0000313" key="6">
    <source>
        <dbReference type="Proteomes" id="UP000278807"/>
    </source>
</evidence>
<dbReference type="STRING" id="102285.A0A0R3TW26"/>
<evidence type="ECO:0000313" key="5">
    <source>
        <dbReference type="EMBL" id="VDO12025.1"/>
    </source>
</evidence>
<dbReference type="EMBL" id="UZAE01013981">
    <property type="protein sequence ID" value="VDO12025.1"/>
    <property type="molecule type" value="Genomic_DNA"/>
</dbReference>
<dbReference type="WBParaSite" id="HNAJ_0001204901-mRNA-1">
    <property type="protein sequence ID" value="HNAJ_0001204901-mRNA-1"/>
    <property type="gene ID" value="HNAJ_0001204901"/>
</dbReference>
<dbReference type="Pfam" id="PF02466">
    <property type="entry name" value="Tim17"/>
    <property type="match status" value="1"/>
</dbReference>
<dbReference type="Proteomes" id="UP000278807">
    <property type="component" value="Unassembled WGS sequence"/>
</dbReference>
<dbReference type="GO" id="GO:0005744">
    <property type="term" value="C:TIM23 mitochondrial import inner membrane translocase complex"/>
    <property type="evidence" value="ECO:0007669"/>
    <property type="project" value="TreeGrafter"/>
</dbReference>
<name>A0A0R3TW26_RODNA</name>
<dbReference type="PANTHER" id="PTHR15371">
    <property type="entry name" value="TIM23"/>
    <property type="match status" value="1"/>
</dbReference>
<keyword evidence="3" id="KW-1133">Transmembrane helix</keyword>
<evidence type="ECO:0000256" key="4">
    <source>
        <dbReference type="ARBA" id="ARBA00023136"/>
    </source>
</evidence>
<evidence type="ECO:0000256" key="1">
    <source>
        <dbReference type="ARBA" id="ARBA00004141"/>
    </source>
</evidence>
<gene>
    <name evidence="5" type="ORF">HNAJ_LOCUS12038</name>
</gene>
<dbReference type="GO" id="GO:0008320">
    <property type="term" value="F:protein transmembrane transporter activity"/>
    <property type="evidence" value="ECO:0007669"/>
    <property type="project" value="TreeGrafter"/>
</dbReference>
<dbReference type="PANTHER" id="PTHR15371:SF0">
    <property type="entry name" value="SD19278P"/>
    <property type="match status" value="1"/>
</dbReference>
<dbReference type="GO" id="GO:0030150">
    <property type="term" value="P:protein import into mitochondrial matrix"/>
    <property type="evidence" value="ECO:0007669"/>
    <property type="project" value="TreeGrafter"/>
</dbReference>